<evidence type="ECO:0000256" key="4">
    <source>
        <dbReference type="ARBA" id="ARBA00023157"/>
    </source>
</evidence>
<name>A0AAU9Y3D9_9CNID</name>
<keyword evidence="3" id="KW-0106">Calcium</keyword>
<dbReference type="Gene3D" id="2.60.120.200">
    <property type="match status" value="2"/>
</dbReference>
<dbReference type="PROSITE" id="PS51828">
    <property type="entry name" value="PTX_2"/>
    <property type="match status" value="2"/>
</dbReference>
<dbReference type="SMART" id="SM00159">
    <property type="entry name" value="PTX"/>
    <property type="match status" value="2"/>
</dbReference>
<dbReference type="EMBL" id="CALNXJ010000176">
    <property type="protein sequence ID" value="CAH3168318.1"/>
    <property type="molecule type" value="Genomic_DNA"/>
</dbReference>
<feature type="disulfide bond" evidence="6">
    <location>
        <begin position="369"/>
        <end position="428"/>
    </location>
</feature>
<evidence type="ECO:0000256" key="3">
    <source>
        <dbReference type="ARBA" id="ARBA00022837"/>
    </source>
</evidence>
<feature type="domain" description="Pentraxin (PTX)" evidence="7">
    <location>
        <begin position="8"/>
        <end position="207"/>
    </location>
</feature>
<comment type="caution">
    <text evidence="8">The sequence shown here is derived from an EMBL/GenBank/DDBJ whole genome shotgun (WGS) entry which is preliminary data.</text>
</comment>
<dbReference type="Pfam" id="PF00354">
    <property type="entry name" value="Pentaxin"/>
    <property type="match status" value="2"/>
</dbReference>
<sequence>FQLISVSPNYSLLFPYKSKNDYVIITHGMPSLTAVTVCMWIKTNATGSNEALLSYAVSGMDNELLLFRPIDFGFGVQSVWSSTNVSVNDGKWHHICFAWENTAGSWKLFKDGSLGASGRGFAKGRLIRGGGHLVLGQDQDKLGGDFQEYQSFIGEMADVNIWNHVISDQEVRRMSKSCLTGTGNLFQWGDFKYHRMGSALSWGRRTGERKIFAREKKNRMCKKWHAKEQSLSIAVSLTTMVNRNRPAPSCLPFLVQTKRDVVFEESMCFLLSPMMCREFGYYTHNCNYLCIVKNCFTSFSGLLGCDTKLFTLEKNLFVELREVSKAALTNKKLSNSTVAGYALQFPRKGISDYVIITRGMPNLSAVTVCLWMKTADTRNEGTPLSYVVSGGREELLLYNYRNFRVFINNHHSGSTSVSANDGKWHHICLTWENTAGSWKLFRDGSVAASGQEQDSKGGKFETIQSFIGEMTGVNIWDHVIKDREIARMSKSCLTGVGNVFQWREFKAHIKGSVKIIKPSC</sequence>
<comment type="caution">
    <text evidence="6">Lacks conserved residue(s) required for the propagation of feature annotation.</text>
</comment>
<dbReference type="PRINTS" id="PR00895">
    <property type="entry name" value="PENTAXIN"/>
</dbReference>
<protein>
    <recommendedName>
        <fullName evidence="7">Pentraxin (PTX) domain-containing protein</fullName>
    </recommendedName>
</protein>
<evidence type="ECO:0000256" key="6">
    <source>
        <dbReference type="PROSITE-ProRule" id="PRU01172"/>
    </source>
</evidence>
<evidence type="ECO:0000313" key="8">
    <source>
        <dbReference type="EMBL" id="CAH3168318.1"/>
    </source>
</evidence>
<dbReference type="AlphaFoldDB" id="A0AAU9Y3D9"/>
<dbReference type="FunFam" id="2.60.120.200:FF:000012">
    <property type="entry name" value="neuronal pentraxin receptor"/>
    <property type="match status" value="1"/>
</dbReference>
<organism evidence="8 9">
    <name type="scientific">Pocillopora meandrina</name>
    <dbReference type="NCBI Taxonomy" id="46732"/>
    <lineage>
        <taxon>Eukaryota</taxon>
        <taxon>Metazoa</taxon>
        <taxon>Cnidaria</taxon>
        <taxon>Anthozoa</taxon>
        <taxon>Hexacorallia</taxon>
        <taxon>Scleractinia</taxon>
        <taxon>Astrocoeniina</taxon>
        <taxon>Pocilloporidae</taxon>
        <taxon>Pocillopora</taxon>
    </lineage>
</organism>
<keyword evidence="2" id="KW-0479">Metal-binding</keyword>
<evidence type="ECO:0000256" key="2">
    <source>
        <dbReference type="ARBA" id="ARBA00022723"/>
    </source>
</evidence>
<keyword evidence="4 6" id="KW-1015">Disulfide bond</keyword>
<accession>A0AAU9Y3D9</accession>
<proteinExistence type="predicted"/>
<evidence type="ECO:0000256" key="1">
    <source>
        <dbReference type="ARBA" id="ARBA00001913"/>
    </source>
</evidence>
<dbReference type="InterPro" id="IPR051360">
    <property type="entry name" value="Neuronal_Pentraxin_Related"/>
</dbReference>
<dbReference type="GO" id="GO:0046872">
    <property type="term" value="F:metal ion binding"/>
    <property type="evidence" value="ECO:0007669"/>
    <property type="project" value="UniProtKB-KW"/>
</dbReference>
<dbReference type="PANTHER" id="PTHR19277:SF161">
    <property type="entry name" value="LAMININ G DOMAIN-CONTAINING PROTEIN"/>
    <property type="match status" value="1"/>
</dbReference>
<dbReference type="InterPro" id="IPR013320">
    <property type="entry name" value="ConA-like_dom_sf"/>
</dbReference>
<keyword evidence="5" id="KW-0325">Glycoprotein</keyword>
<feature type="non-terminal residue" evidence="8">
    <location>
        <position position="1"/>
    </location>
</feature>
<comment type="cofactor">
    <cofactor evidence="1">
        <name>Ca(2+)</name>
        <dbReference type="ChEBI" id="CHEBI:29108"/>
    </cofactor>
</comment>
<dbReference type="PANTHER" id="PTHR19277">
    <property type="entry name" value="PENTRAXIN"/>
    <property type="match status" value="1"/>
</dbReference>
<evidence type="ECO:0000313" key="9">
    <source>
        <dbReference type="Proteomes" id="UP001159428"/>
    </source>
</evidence>
<gene>
    <name evidence="8" type="ORF">PMEA_00008647</name>
</gene>
<feature type="domain" description="Pentraxin (PTX)" evidence="7">
    <location>
        <begin position="339"/>
        <end position="520"/>
    </location>
</feature>
<evidence type="ECO:0000259" key="7">
    <source>
        <dbReference type="PROSITE" id="PS51828"/>
    </source>
</evidence>
<keyword evidence="9" id="KW-1185">Reference proteome</keyword>
<reference evidence="8 9" key="1">
    <citation type="submission" date="2022-05" db="EMBL/GenBank/DDBJ databases">
        <authorList>
            <consortium name="Genoscope - CEA"/>
            <person name="William W."/>
        </authorList>
    </citation>
    <scope>NUCLEOTIDE SEQUENCE [LARGE SCALE GENOMIC DNA]</scope>
</reference>
<dbReference type="SUPFAM" id="SSF49899">
    <property type="entry name" value="Concanavalin A-like lectins/glucanases"/>
    <property type="match status" value="2"/>
</dbReference>
<dbReference type="InterPro" id="IPR001759">
    <property type="entry name" value="PTX_dom"/>
</dbReference>
<dbReference type="Proteomes" id="UP001159428">
    <property type="component" value="Unassembled WGS sequence"/>
</dbReference>
<evidence type="ECO:0000256" key="5">
    <source>
        <dbReference type="ARBA" id="ARBA00023180"/>
    </source>
</evidence>